<accession>A0A7C2BEF7</accession>
<evidence type="ECO:0000256" key="8">
    <source>
        <dbReference type="ARBA" id="ARBA00022960"/>
    </source>
</evidence>
<comment type="subcellular location">
    <subcellularLocation>
        <location evidence="1">Cell membrane</location>
        <topology evidence="1">Multi-pass membrane protein</topology>
    </subcellularLocation>
</comment>
<dbReference type="PANTHER" id="PTHR30474">
    <property type="entry name" value="CELL CYCLE PROTEIN"/>
    <property type="match status" value="1"/>
</dbReference>
<keyword evidence="10" id="KW-1133">Transmembrane helix</keyword>
<dbReference type="AlphaFoldDB" id="A0A7C2BEF7"/>
<dbReference type="Pfam" id="PF01098">
    <property type="entry name" value="FTSW_RODA_SPOVE"/>
    <property type="match status" value="1"/>
</dbReference>
<sequence>MRRLVRAFARLLTPPGERRVLHEPDLALLLTILALNTFGLVMVFSASVGSDSSYAVRHAVWLGLGSLAAVVTTAFDYRIWRRLAVPTLVVTLALMTAVLLPGIGETRLGAQRWIDLGPLSFQPSELAKLALVLYLASWLAGKGDRIRQFGHGVVPFVVLLGALVGLTMLQPDLGTSMVLVLTGFTMFFVAGAAISHFALLGASGLAAALVMALGASYRRERILVLLSSDQELFDPNGLLRTLGWQIAQARLAFGGGGWFGVGLGAGRQKFQWLPHAHNDAIFAVIGEELGVVGCAVMLLLFLVFAWRGLSVARRAPDRFGGLLAVGITSWIVGQALINVGGITSTLPFTGIPLPFISYGGSALVTSLAATGILLSISRATVPRGAEPVVSRSVPERRVRHPALAPMLRSFGRNARRRAAPRGGRTR</sequence>
<dbReference type="GO" id="GO:0009252">
    <property type="term" value="P:peptidoglycan biosynthetic process"/>
    <property type="evidence" value="ECO:0007669"/>
    <property type="project" value="UniProtKB-KW"/>
</dbReference>
<dbReference type="GO" id="GO:0008955">
    <property type="term" value="F:peptidoglycan glycosyltransferase activity"/>
    <property type="evidence" value="ECO:0007669"/>
    <property type="project" value="UniProtKB-EC"/>
</dbReference>
<dbReference type="GO" id="GO:0015648">
    <property type="term" value="F:lipid-linked peptidoglycan transporter activity"/>
    <property type="evidence" value="ECO:0007669"/>
    <property type="project" value="TreeGrafter"/>
</dbReference>
<evidence type="ECO:0000256" key="3">
    <source>
        <dbReference type="ARBA" id="ARBA00022475"/>
    </source>
</evidence>
<evidence type="ECO:0000256" key="12">
    <source>
        <dbReference type="ARBA" id="ARBA00023306"/>
    </source>
</evidence>
<reference evidence="21" key="1">
    <citation type="journal article" date="2020" name="mSystems">
        <title>Genome- and Community-Level Interaction Insights into Carbon Utilization and Element Cycling Functions of Hydrothermarchaeota in Hydrothermal Sediment.</title>
        <authorList>
            <person name="Zhou Z."/>
            <person name="Liu Y."/>
            <person name="Xu W."/>
            <person name="Pan J."/>
            <person name="Luo Z.H."/>
            <person name="Li M."/>
        </authorList>
    </citation>
    <scope>NUCLEOTIDE SEQUENCE [LARGE SCALE GENOMIC DNA]</scope>
    <source>
        <strain evidence="21">SpSt-222</strain>
    </source>
</reference>
<evidence type="ECO:0000256" key="1">
    <source>
        <dbReference type="ARBA" id="ARBA00004651"/>
    </source>
</evidence>
<dbReference type="GO" id="GO:0005886">
    <property type="term" value="C:plasma membrane"/>
    <property type="evidence" value="ECO:0007669"/>
    <property type="project" value="UniProtKB-SubCell"/>
</dbReference>
<evidence type="ECO:0000256" key="9">
    <source>
        <dbReference type="ARBA" id="ARBA00022984"/>
    </source>
</evidence>
<comment type="pathway">
    <text evidence="2">Cell wall biogenesis; peptidoglycan biosynthesis.</text>
</comment>
<keyword evidence="5" id="KW-0328">Glycosyltransferase</keyword>
<gene>
    <name evidence="21" type="primary">ftsW</name>
    <name evidence="21" type="ORF">ENP47_08230</name>
</gene>
<evidence type="ECO:0000313" key="21">
    <source>
        <dbReference type="EMBL" id="HEF65567.1"/>
    </source>
</evidence>
<evidence type="ECO:0000256" key="14">
    <source>
        <dbReference type="ARBA" id="ARBA00032370"/>
    </source>
</evidence>
<keyword evidence="4" id="KW-0132">Cell division</keyword>
<evidence type="ECO:0000256" key="15">
    <source>
        <dbReference type="ARBA" id="ARBA00033270"/>
    </source>
</evidence>
<name>A0A7C2BEF7_THERO</name>
<evidence type="ECO:0000256" key="5">
    <source>
        <dbReference type="ARBA" id="ARBA00022676"/>
    </source>
</evidence>
<evidence type="ECO:0000256" key="10">
    <source>
        <dbReference type="ARBA" id="ARBA00022989"/>
    </source>
</evidence>
<evidence type="ECO:0000256" key="2">
    <source>
        <dbReference type="ARBA" id="ARBA00004752"/>
    </source>
</evidence>
<evidence type="ECO:0000256" key="13">
    <source>
        <dbReference type="ARBA" id="ARBA00023316"/>
    </source>
</evidence>
<proteinExistence type="inferred from homology"/>
<dbReference type="InterPro" id="IPR013437">
    <property type="entry name" value="FtsW"/>
</dbReference>
<evidence type="ECO:0000256" key="17">
    <source>
        <dbReference type="ARBA" id="ARBA00041185"/>
    </source>
</evidence>
<evidence type="ECO:0000256" key="16">
    <source>
        <dbReference type="ARBA" id="ARBA00038053"/>
    </source>
</evidence>
<evidence type="ECO:0000256" key="6">
    <source>
        <dbReference type="ARBA" id="ARBA00022679"/>
    </source>
</evidence>
<keyword evidence="3" id="KW-1003">Cell membrane</keyword>
<comment type="catalytic activity">
    <reaction evidence="20">
        <text>[GlcNAc-(1-&gt;4)-Mur2Ac(oyl-L-Ala-gamma-D-Glu-L-Lys-D-Ala-D-Ala)](n)-di-trans,octa-cis-undecaprenyl diphosphate + beta-D-GlcNAc-(1-&gt;4)-Mur2Ac(oyl-L-Ala-gamma-D-Glu-L-Lys-D-Ala-D-Ala)-di-trans,octa-cis-undecaprenyl diphosphate = [GlcNAc-(1-&gt;4)-Mur2Ac(oyl-L-Ala-gamma-D-Glu-L-Lys-D-Ala-D-Ala)](n+1)-di-trans,octa-cis-undecaprenyl diphosphate + di-trans,octa-cis-undecaprenyl diphosphate + H(+)</text>
        <dbReference type="Rhea" id="RHEA:23708"/>
        <dbReference type="Rhea" id="RHEA-COMP:9602"/>
        <dbReference type="Rhea" id="RHEA-COMP:9603"/>
        <dbReference type="ChEBI" id="CHEBI:15378"/>
        <dbReference type="ChEBI" id="CHEBI:58405"/>
        <dbReference type="ChEBI" id="CHEBI:60033"/>
        <dbReference type="ChEBI" id="CHEBI:78435"/>
        <dbReference type="EC" id="2.4.99.28"/>
    </reaction>
</comment>
<evidence type="ECO:0000256" key="7">
    <source>
        <dbReference type="ARBA" id="ARBA00022692"/>
    </source>
</evidence>
<keyword evidence="9" id="KW-0573">Peptidoglycan synthesis</keyword>
<organism evidence="21">
    <name type="scientific">Thermomicrobium roseum</name>
    <dbReference type="NCBI Taxonomy" id="500"/>
    <lineage>
        <taxon>Bacteria</taxon>
        <taxon>Pseudomonadati</taxon>
        <taxon>Thermomicrobiota</taxon>
        <taxon>Thermomicrobia</taxon>
        <taxon>Thermomicrobiales</taxon>
        <taxon>Thermomicrobiaceae</taxon>
        <taxon>Thermomicrobium</taxon>
    </lineage>
</organism>
<keyword evidence="8" id="KW-0133">Cell shape</keyword>
<keyword evidence="6" id="KW-0808">Transferase</keyword>
<evidence type="ECO:0000256" key="19">
    <source>
        <dbReference type="ARBA" id="ARBA00044770"/>
    </source>
</evidence>
<dbReference type="GO" id="GO:0071555">
    <property type="term" value="P:cell wall organization"/>
    <property type="evidence" value="ECO:0007669"/>
    <property type="project" value="UniProtKB-KW"/>
</dbReference>
<evidence type="ECO:0000256" key="20">
    <source>
        <dbReference type="ARBA" id="ARBA00049902"/>
    </source>
</evidence>
<comment type="similarity">
    <text evidence="16">Belongs to the SEDS family. FtsW subfamily.</text>
</comment>
<keyword evidence="7" id="KW-0812">Transmembrane</keyword>
<dbReference type="EC" id="2.4.99.28" evidence="19"/>
<keyword evidence="13" id="KW-0961">Cell wall biogenesis/degradation</keyword>
<comment type="caution">
    <text evidence="21">The sequence shown here is derived from an EMBL/GenBank/DDBJ whole genome shotgun (WGS) entry which is preliminary data.</text>
</comment>
<evidence type="ECO:0000256" key="4">
    <source>
        <dbReference type="ARBA" id="ARBA00022618"/>
    </source>
</evidence>
<keyword evidence="12" id="KW-0131">Cell cycle</keyword>
<dbReference type="GO" id="GO:0008360">
    <property type="term" value="P:regulation of cell shape"/>
    <property type="evidence" value="ECO:0007669"/>
    <property type="project" value="UniProtKB-KW"/>
</dbReference>
<protein>
    <recommendedName>
        <fullName evidence="17">Probable peptidoglycan glycosyltransferase FtsW</fullName>
        <ecNumber evidence="19">2.4.99.28</ecNumber>
    </recommendedName>
    <alternativeName>
        <fullName evidence="18">Cell division protein FtsW</fullName>
    </alternativeName>
    <alternativeName>
        <fullName evidence="15">Cell wall polymerase</fullName>
    </alternativeName>
    <alternativeName>
        <fullName evidence="14">Peptidoglycan polymerase</fullName>
    </alternativeName>
</protein>
<dbReference type="PANTHER" id="PTHR30474:SF2">
    <property type="entry name" value="PEPTIDOGLYCAN GLYCOSYLTRANSFERASE FTSW-RELATED"/>
    <property type="match status" value="1"/>
</dbReference>
<dbReference type="EMBL" id="DSJL01000011">
    <property type="protein sequence ID" value="HEF65567.1"/>
    <property type="molecule type" value="Genomic_DNA"/>
</dbReference>
<dbReference type="NCBIfam" id="TIGR02614">
    <property type="entry name" value="ftsW"/>
    <property type="match status" value="1"/>
</dbReference>
<dbReference type="InterPro" id="IPR001182">
    <property type="entry name" value="FtsW/RodA"/>
</dbReference>
<keyword evidence="11" id="KW-0472">Membrane</keyword>
<evidence type="ECO:0000256" key="18">
    <source>
        <dbReference type="ARBA" id="ARBA00041418"/>
    </source>
</evidence>
<dbReference type="GO" id="GO:0051301">
    <property type="term" value="P:cell division"/>
    <property type="evidence" value="ECO:0007669"/>
    <property type="project" value="UniProtKB-KW"/>
</dbReference>
<dbReference type="GO" id="GO:0032153">
    <property type="term" value="C:cell division site"/>
    <property type="evidence" value="ECO:0007669"/>
    <property type="project" value="TreeGrafter"/>
</dbReference>
<evidence type="ECO:0000256" key="11">
    <source>
        <dbReference type="ARBA" id="ARBA00023136"/>
    </source>
</evidence>